<reference evidence="2" key="1">
    <citation type="journal article" date="2020" name="mSystems">
        <title>Genome- and Community-Level Interaction Insights into Carbon Utilization and Element Cycling Functions of Hydrothermarchaeota in Hydrothermal Sediment.</title>
        <authorList>
            <person name="Zhou Z."/>
            <person name="Liu Y."/>
            <person name="Xu W."/>
            <person name="Pan J."/>
            <person name="Luo Z.H."/>
            <person name="Li M."/>
        </authorList>
    </citation>
    <scope>NUCLEOTIDE SEQUENCE [LARGE SCALE GENOMIC DNA]</scope>
    <source>
        <strain evidence="2">SpSt-1182</strain>
    </source>
</reference>
<dbReference type="GO" id="GO:0009253">
    <property type="term" value="P:peptidoglycan catabolic process"/>
    <property type="evidence" value="ECO:0007669"/>
    <property type="project" value="TreeGrafter"/>
</dbReference>
<dbReference type="SUPFAM" id="SSF50685">
    <property type="entry name" value="Barwin-like endoglucanases"/>
    <property type="match status" value="1"/>
</dbReference>
<evidence type="ECO:0000313" key="2">
    <source>
        <dbReference type="EMBL" id="HDR00057.1"/>
    </source>
</evidence>
<dbReference type="InterPro" id="IPR010611">
    <property type="entry name" value="3D_dom"/>
</dbReference>
<dbReference type="GO" id="GO:0008933">
    <property type="term" value="F:peptidoglycan lytic transglycosylase activity"/>
    <property type="evidence" value="ECO:0007669"/>
    <property type="project" value="TreeGrafter"/>
</dbReference>
<evidence type="ECO:0000259" key="1">
    <source>
        <dbReference type="Pfam" id="PF06725"/>
    </source>
</evidence>
<dbReference type="Proteomes" id="UP000885672">
    <property type="component" value="Unassembled WGS sequence"/>
</dbReference>
<organism evidence="2">
    <name type="scientific">candidate division WOR-3 bacterium</name>
    <dbReference type="NCBI Taxonomy" id="2052148"/>
    <lineage>
        <taxon>Bacteria</taxon>
        <taxon>Bacteria division WOR-3</taxon>
    </lineage>
</organism>
<dbReference type="AlphaFoldDB" id="A0A7V0XFU0"/>
<dbReference type="PROSITE" id="PS51257">
    <property type="entry name" value="PROKAR_LIPOPROTEIN"/>
    <property type="match status" value="1"/>
</dbReference>
<comment type="caution">
    <text evidence="2">The sequence shown here is derived from an EMBL/GenBank/DDBJ whole genome shotgun (WGS) entry which is preliminary data.</text>
</comment>
<dbReference type="Pfam" id="PF06725">
    <property type="entry name" value="3D"/>
    <property type="match status" value="1"/>
</dbReference>
<proteinExistence type="predicted"/>
<dbReference type="InterPro" id="IPR036908">
    <property type="entry name" value="RlpA-like_sf"/>
</dbReference>
<dbReference type="PANTHER" id="PTHR30124">
    <property type="entry name" value="MEMBRANE-BOUND LYTIC MUREIN TRANSGLYCOSYLASE A"/>
    <property type="match status" value="1"/>
</dbReference>
<dbReference type="Gene3D" id="2.40.40.10">
    <property type="entry name" value="RlpA-like domain"/>
    <property type="match status" value="1"/>
</dbReference>
<dbReference type="PANTHER" id="PTHR30124:SF0">
    <property type="entry name" value="MEMBRANE-BOUND LYTIC MUREIN TRANSGLYCOSYLASE A"/>
    <property type="match status" value="1"/>
</dbReference>
<sequence>MEPRADCADPPGVTDRSCLKPRTLVFAFLLLSLSCLMPRVRGAEDPAHALPPEWLFSEPSGPPPEVPEARYLGKFKVTFYWVVEERSYPAGRAEALYDTDGKLVGRFSSRFVADFKREAAARLRDGRCISYLPKTNRVRVGDSFLGYDGYHLTELKSIAVDPRVIPIGARVYIPQTERVVVDGRPLNGVFYAHDIGSGVQGKHIDIFIGSRENYATFTSAGVRSLSSVDVYILE</sequence>
<accession>A0A7V0XFU0</accession>
<protein>
    <recommendedName>
        <fullName evidence="1">3D domain-containing protein</fullName>
    </recommendedName>
</protein>
<feature type="domain" description="3D" evidence="1">
    <location>
        <begin position="156"/>
        <end position="233"/>
    </location>
</feature>
<dbReference type="GO" id="GO:0009254">
    <property type="term" value="P:peptidoglycan turnover"/>
    <property type="evidence" value="ECO:0007669"/>
    <property type="project" value="InterPro"/>
</dbReference>
<dbReference type="EMBL" id="DSBX01000269">
    <property type="protein sequence ID" value="HDR00057.1"/>
    <property type="molecule type" value="Genomic_DNA"/>
</dbReference>
<name>A0A7V0XFU0_UNCW3</name>
<dbReference type="InterPro" id="IPR026044">
    <property type="entry name" value="MltA"/>
</dbReference>
<dbReference type="GO" id="GO:0019867">
    <property type="term" value="C:outer membrane"/>
    <property type="evidence" value="ECO:0007669"/>
    <property type="project" value="InterPro"/>
</dbReference>
<gene>
    <name evidence="2" type="ORF">ENN51_07235</name>
</gene>
<dbReference type="GO" id="GO:0004553">
    <property type="term" value="F:hydrolase activity, hydrolyzing O-glycosyl compounds"/>
    <property type="evidence" value="ECO:0007669"/>
    <property type="project" value="InterPro"/>
</dbReference>